<feature type="transmembrane region" description="Helical" evidence="1">
    <location>
        <begin position="211"/>
        <end position="231"/>
    </location>
</feature>
<keyword evidence="1" id="KW-0812">Transmembrane</keyword>
<accession>A0A4Y7TB94</accession>
<keyword evidence="1" id="KW-0472">Membrane</keyword>
<name>A0A4Y7TB94_COPMI</name>
<sequence length="316" mass="34657">MDSATLATLIEIGHAQRNVIYVEVASMALVVAEIWNSLPEEVSLIWRAEWNSIKILFLLVRYFIFVDSGVVLYYTWSASTLKQCLRSFATGTTMMAVGVVVAEVILYLRVFALSGRSQWVGALLAILFVGFHGTTFVFVAKFVRSLQYAPSPVPTIIGCLLVNASSKDISIGFALIAASEIAILAITLWIIFAKYQRSKSRLVTLFSRDGLVYFALLTATSAGNIICNLAAPPGYSYLLVTPQRALHSILATRMVLHIRGVHGKTTHETSGSIPLSDIRYAVPGSGPVHTRSLQFPRESTFRGWPEPTDAKDGRVV</sequence>
<evidence type="ECO:0000256" key="1">
    <source>
        <dbReference type="SAM" id="Phobius"/>
    </source>
</evidence>
<protein>
    <recommendedName>
        <fullName evidence="2">DUF6533 domain-containing protein</fullName>
    </recommendedName>
</protein>
<feature type="transmembrane region" description="Helical" evidence="1">
    <location>
        <begin position="88"/>
        <end position="108"/>
    </location>
</feature>
<dbReference type="AlphaFoldDB" id="A0A4Y7TB94"/>
<reference evidence="3 4" key="1">
    <citation type="journal article" date="2019" name="Nat. Ecol. Evol.">
        <title>Megaphylogeny resolves global patterns of mushroom evolution.</title>
        <authorList>
            <person name="Varga T."/>
            <person name="Krizsan K."/>
            <person name="Foldi C."/>
            <person name="Dima B."/>
            <person name="Sanchez-Garcia M."/>
            <person name="Sanchez-Ramirez S."/>
            <person name="Szollosi G.J."/>
            <person name="Szarkandi J.G."/>
            <person name="Papp V."/>
            <person name="Albert L."/>
            <person name="Andreopoulos W."/>
            <person name="Angelini C."/>
            <person name="Antonin V."/>
            <person name="Barry K.W."/>
            <person name="Bougher N.L."/>
            <person name="Buchanan P."/>
            <person name="Buyck B."/>
            <person name="Bense V."/>
            <person name="Catcheside P."/>
            <person name="Chovatia M."/>
            <person name="Cooper J."/>
            <person name="Damon W."/>
            <person name="Desjardin D."/>
            <person name="Finy P."/>
            <person name="Geml J."/>
            <person name="Haridas S."/>
            <person name="Hughes K."/>
            <person name="Justo A."/>
            <person name="Karasinski D."/>
            <person name="Kautmanova I."/>
            <person name="Kiss B."/>
            <person name="Kocsube S."/>
            <person name="Kotiranta H."/>
            <person name="LaButti K.M."/>
            <person name="Lechner B.E."/>
            <person name="Liimatainen K."/>
            <person name="Lipzen A."/>
            <person name="Lukacs Z."/>
            <person name="Mihaltcheva S."/>
            <person name="Morgado L.N."/>
            <person name="Niskanen T."/>
            <person name="Noordeloos M.E."/>
            <person name="Ohm R.A."/>
            <person name="Ortiz-Santana B."/>
            <person name="Ovrebo C."/>
            <person name="Racz N."/>
            <person name="Riley R."/>
            <person name="Savchenko A."/>
            <person name="Shiryaev A."/>
            <person name="Soop K."/>
            <person name="Spirin V."/>
            <person name="Szebenyi C."/>
            <person name="Tomsovsky M."/>
            <person name="Tulloss R.E."/>
            <person name="Uehling J."/>
            <person name="Grigoriev I.V."/>
            <person name="Vagvolgyi C."/>
            <person name="Papp T."/>
            <person name="Martin F.M."/>
            <person name="Miettinen O."/>
            <person name="Hibbett D.S."/>
            <person name="Nagy L.G."/>
        </authorList>
    </citation>
    <scope>NUCLEOTIDE SEQUENCE [LARGE SCALE GENOMIC DNA]</scope>
    <source>
        <strain evidence="3 4">FP101781</strain>
    </source>
</reference>
<gene>
    <name evidence="3" type="ORF">FA13DRAFT_365354</name>
</gene>
<dbReference type="OrthoDB" id="2958007at2759"/>
<dbReference type="EMBL" id="QPFP01000019">
    <property type="protein sequence ID" value="TEB31400.1"/>
    <property type="molecule type" value="Genomic_DNA"/>
</dbReference>
<dbReference type="InterPro" id="IPR045340">
    <property type="entry name" value="DUF6533"/>
</dbReference>
<evidence type="ECO:0000313" key="4">
    <source>
        <dbReference type="Proteomes" id="UP000298030"/>
    </source>
</evidence>
<evidence type="ECO:0000259" key="2">
    <source>
        <dbReference type="Pfam" id="PF20151"/>
    </source>
</evidence>
<feature type="transmembrane region" description="Helical" evidence="1">
    <location>
        <begin position="169"/>
        <end position="191"/>
    </location>
</feature>
<comment type="caution">
    <text evidence="3">The sequence shown here is derived from an EMBL/GenBank/DDBJ whole genome shotgun (WGS) entry which is preliminary data.</text>
</comment>
<dbReference type="Pfam" id="PF20151">
    <property type="entry name" value="DUF6533"/>
    <property type="match status" value="1"/>
</dbReference>
<evidence type="ECO:0000313" key="3">
    <source>
        <dbReference type="EMBL" id="TEB31400.1"/>
    </source>
</evidence>
<organism evidence="3 4">
    <name type="scientific">Coprinellus micaceus</name>
    <name type="common">Glistening ink-cap mushroom</name>
    <name type="synonym">Coprinus micaceus</name>
    <dbReference type="NCBI Taxonomy" id="71717"/>
    <lineage>
        <taxon>Eukaryota</taxon>
        <taxon>Fungi</taxon>
        <taxon>Dikarya</taxon>
        <taxon>Basidiomycota</taxon>
        <taxon>Agaricomycotina</taxon>
        <taxon>Agaricomycetes</taxon>
        <taxon>Agaricomycetidae</taxon>
        <taxon>Agaricales</taxon>
        <taxon>Agaricineae</taxon>
        <taxon>Psathyrellaceae</taxon>
        <taxon>Coprinellus</taxon>
    </lineage>
</organism>
<dbReference type="Proteomes" id="UP000298030">
    <property type="component" value="Unassembled WGS sequence"/>
</dbReference>
<feature type="domain" description="DUF6533" evidence="2">
    <location>
        <begin position="21"/>
        <end position="65"/>
    </location>
</feature>
<feature type="transmembrane region" description="Helical" evidence="1">
    <location>
        <begin position="55"/>
        <end position="76"/>
    </location>
</feature>
<keyword evidence="1" id="KW-1133">Transmembrane helix</keyword>
<keyword evidence="4" id="KW-1185">Reference proteome</keyword>
<proteinExistence type="predicted"/>
<feature type="transmembrane region" description="Helical" evidence="1">
    <location>
        <begin position="120"/>
        <end position="143"/>
    </location>
</feature>